<feature type="region of interest" description="Disordered" evidence="5">
    <location>
        <begin position="308"/>
        <end position="356"/>
    </location>
</feature>
<protein>
    <recommendedName>
        <fullName evidence="7">RING-type domain-containing protein</fullName>
    </recommendedName>
</protein>
<name>A0A7S3V848_9STRA</name>
<dbReference type="PROSITE" id="PS50089">
    <property type="entry name" value="ZF_RING_2"/>
    <property type="match status" value="1"/>
</dbReference>
<keyword evidence="2 4" id="KW-0863">Zinc-finger</keyword>
<feature type="compositionally biased region" description="Basic and acidic residues" evidence="5">
    <location>
        <begin position="581"/>
        <end position="590"/>
    </location>
</feature>
<evidence type="ECO:0000259" key="7">
    <source>
        <dbReference type="PROSITE" id="PS50089"/>
    </source>
</evidence>
<feature type="transmembrane region" description="Helical" evidence="6">
    <location>
        <begin position="204"/>
        <end position="226"/>
    </location>
</feature>
<dbReference type="EMBL" id="HBIO01011036">
    <property type="protein sequence ID" value="CAE0463741.1"/>
    <property type="molecule type" value="Transcribed_RNA"/>
</dbReference>
<evidence type="ECO:0000256" key="2">
    <source>
        <dbReference type="ARBA" id="ARBA00022771"/>
    </source>
</evidence>
<keyword evidence="6" id="KW-1133">Transmembrane helix</keyword>
<keyword evidence="6" id="KW-0472">Membrane</keyword>
<keyword evidence="1" id="KW-0479">Metal-binding</keyword>
<feature type="region of interest" description="Disordered" evidence="5">
    <location>
        <begin position="1"/>
        <end position="25"/>
    </location>
</feature>
<dbReference type="SMART" id="SM00184">
    <property type="entry name" value="RING"/>
    <property type="match status" value="1"/>
</dbReference>
<evidence type="ECO:0000313" key="8">
    <source>
        <dbReference type="EMBL" id="CAE0463741.1"/>
    </source>
</evidence>
<evidence type="ECO:0000256" key="4">
    <source>
        <dbReference type="PROSITE-ProRule" id="PRU00175"/>
    </source>
</evidence>
<dbReference type="Pfam" id="PF13639">
    <property type="entry name" value="zf-RING_2"/>
    <property type="match status" value="1"/>
</dbReference>
<feature type="transmembrane region" description="Helical" evidence="6">
    <location>
        <begin position="34"/>
        <end position="56"/>
    </location>
</feature>
<keyword evidence="6" id="KW-0812">Transmembrane</keyword>
<evidence type="ECO:0000256" key="3">
    <source>
        <dbReference type="ARBA" id="ARBA00022833"/>
    </source>
</evidence>
<dbReference type="AlphaFoldDB" id="A0A7S3V848"/>
<evidence type="ECO:0000256" key="5">
    <source>
        <dbReference type="SAM" id="MobiDB-lite"/>
    </source>
</evidence>
<feature type="region of interest" description="Disordered" evidence="5">
    <location>
        <begin position="562"/>
        <end position="590"/>
    </location>
</feature>
<dbReference type="InterPro" id="IPR001841">
    <property type="entry name" value="Znf_RING"/>
</dbReference>
<proteinExistence type="predicted"/>
<feature type="domain" description="RING-type" evidence="7">
    <location>
        <begin position="484"/>
        <end position="530"/>
    </location>
</feature>
<evidence type="ECO:0000256" key="6">
    <source>
        <dbReference type="SAM" id="Phobius"/>
    </source>
</evidence>
<dbReference type="PANTHER" id="PTHR45969:SF69">
    <property type="entry name" value="FINGER DOMAIN PROTEIN, PUTATIVE (AFU_ORTHOLOGUE AFUA_3G12190)-RELATED"/>
    <property type="match status" value="1"/>
</dbReference>
<dbReference type="GO" id="GO:0061630">
    <property type="term" value="F:ubiquitin protein ligase activity"/>
    <property type="evidence" value="ECO:0007669"/>
    <property type="project" value="TreeGrafter"/>
</dbReference>
<dbReference type="CDD" id="cd16448">
    <property type="entry name" value="RING-H2"/>
    <property type="match status" value="1"/>
</dbReference>
<feature type="compositionally biased region" description="Pro residues" evidence="5">
    <location>
        <begin position="1"/>
        <end position="19"/>
    </location>
</feature>
<dbReference type="GO" id="GO:0008270">
    <property type="term" value="F:zinc ion binding"/>
    <property type="evidence" value="ECO:0007669"/>
    <property type="project" value="UniProtKB-KW"/>
</dbReference>
<reference evidence="8" key="1">
    <citation type="submission" date="2021-01" db="EMBL/GenBank/DDBJ databases">
        <authorList>
            <person name="Corre E."/>
            <person name="Pelletier E."/>
            <person name="Niang G."/>
            <person name="Scheremetjew M."/>
            <person name="Finn R."/>
            <person name="Kale V."/>
            <person name="Holt S."/>
            <person name="Cochrane G."/>
            <person name="Meng A."/>
            <person name="Brown T."/>
            <person name="Cohen L."/>
        </authorList>
    </citation>
    <scope>NUCLEOTIDE SEQUENCE</scope>
    <source>
        <strain evidence="8">MM31A-1</strain>
    </source>
</reference>
<evidence type="ECO:0000256" key="1">
    <source>
        <dbReference type="ARBA" id="ARBA00022723"/>
    </source>
</evidence>
<keyword evidence="3" id="KW-0862">Zinc</keyword>
<organism evidence="8">
    <name type="scientific">Chaetoceros debilis</name>
    <dbReference type="NCBI Taxonomy" id="122233"/>
    <lineage>
        <taxon>Eukaryota</taxon>
        <taxon>Sar</taxon>
        <taxon>Stramenopiles</taxon>
        <taxon>Ochrophyta</taxon>
        <taxon>Bacillariophyta</taxon>
        <taxon>Coscinodiscophyceae</taxon>
        <taxon>Chaetocerotophycidae</taxon>
        <taxon>Chaetocerotales</taxon>
        <taxon>Chaetocerotaceae</taxon>
        <taxon>Chaetoceros</taxon>
    </lineage>
</organism>
<dbReference type="Gene3D" id="3.30.40.10">
    <property type="entry name" value="Zinc/RING finger domain, C3HC4 (zinc finger)"/>
    <property type="match status" value="1"/>
</dbReference>
<gene>
    <name evidence="8" type="ORF">CDEB00056_LOCUS8582</name>
</gene>
<accession>A0A7S3V848</accession>
<sequence length="590" mass="64725">MSLPPTTPTPTPTPNPAPPREGGYHAANNNRMNAIMILFAAASPLSSLIRLTFLLMEYWNGYDVVYYSYDGAANSQHLNGDISASSMGSCSSSINPLLDDPNSFLGNDEGTGVSVAGAGMDMDMASEGSNDGASLADRIMAGNVTAEEVIHAILSTDPTATMSMSMRNRWNLNYPIATTYEYVNVDGNIVSTSTTVWQGDLVSILPWLICLLAVVIVPLVCAVVSLMHARGNFQFLPYGYGVEGINMNLRFGMYPGELAQRNALERSNRLKRKRRAKILMACLDPFTMKLTKRNIQYQDMSMASSSNENIKAWNYNDPTRPNESEGETEGTETPTTNEVYSPDINYHSEESNQNQDEDTLLVGNYEKEMQVWIPRAGMSTSHYEMYHDSHSDNDSSNKDMNISNNSEPLDPLQPRGLTCADFRQDSGNVNEIENIISPPNNSNSTISPGTDSKAGIDLGRANPCITNIKDTTSTSMSMPITGTCAICLSNYAVGESIVWSSNPSCLHAFHTNCMKTWIRKKSLAECPCCRQGFVKRSLYLAMKEERKRMESEEKIGASANVSANMNMNGGTSGNERSPGMLREEDLIIEG</sequence>
<dbReference type="SUPFAM" id="SSF57850">
    <property type="entry name" value="RING/U-box"/>
    <property type="match status" value="1"/>
</dbReference>
<dbReference type="GO" id="GO:0016567">
    <property type="term" value="P:protein ubiquitination"/>
    <property type="evidence" value="ECO:0007669"/>
    <property type="project" value="TreeGrafter"/>
</dbReference>
<dbReference type="InterPro" id="IPR013083">
    <property type="entry name" value="Znf_RING/FYVE/PHD"/>
</dbReference>
<dbReference type="PANTHER" id="PTHR45969">
    <property type="entry name" value="RING ZINC FINGER PROTEIN-RELATED"/>
    <property type="match status" value="1"/>
</dbReference>